<comment type="caution">
    <text evidence="1">The sequence shown here is derived from an EMBL/GenBank/DDBJ whole genome shotgun (WGS) entry which is preliminary data.</text>
</comment>
<evidence type="ECO:0000313" key="2">
    <source>
        <dbReference type="Proteomes" id="UP001172386"/>
    </source>
</evidence>
<proteinExistence type="predicted"/>
<accession>A0ACC3AKN2</accession>
<protein>
    <submittedName>
        <fullName evidence="1">Uncharacterized protein</fullName>
    </submittedName>
</protein>
<reference evidence="1" key="1">
    <citation type="submission" date="2022-10" db="EMBL/GenBank/DDBJ databases">
        <title>Culturing micro-colonial fungi from biological soil crusts in the Mojave desert and describing Neophaeococcomyces mojavensis, and introducing the new genera and species Taxawa tesnikishii.</title>
        <authorList>
            <person name="Kurbessoian T."/>
            <person name="Stajich J.E."/>
        </authorList>
    </citation>
    <scope>NUCLEOTIDE SEQUENCE</scope>
    <source>
        <strain evidence="1">JES_112</strain>
    </source>
</reference>
<evidence type="ECO:0000313" key="1">
    <source>
        <dbReference type="EMBL" id="KAJ9664575.1"/>
    </source>
</evidence>
<dbReference type="Proteomes" id="UP001172386">
    <property type="component" value="Unassembled WGS sequence"/>
</dbReference>
<organism evidence="1 2">
    <name type="scientific">Neophaeococcomyces mojaviensis</name>
    <dbReference type="NCBI Taxonomy" id="3383035"/>
    <lineage>
        <taxon>Eukaryota</taxon>
        <taxon>Fungi</taxon>
        <taxon>Dikarya</taxon>
        <taxon>Ascomycota</taxon>
        <taxon>Pezizomycotina</taxon>
        <taxon>Eurotiomycetes</taxon>
        <taxon>Chaetothyriomycetidae</taxon>
        <taxon>Chaetothyriales</taxon>
        <taxon>Chaetothyriales incertae sedis</taxon>
        <taxon>Neophaeococcomyces</taxon>
    </lineage>
</organism>
<sequence>MMGQPCRDIALSEHVVPCKPPSTPSDTPSDVPEDSEYYSLSSSVSSIELELPQSAQPSSLLVADIDLGSDHKLISFHNLEAYRKDCDRIQGFRHLLKNAESPVDAHYAKAFAKSNKLMTRIGEFFGSKHHSADNEVRAFWLNDGALVGGPPSEGHAQNLEGVSAFQHVEFSFLNRNSSSLISTQLIHFSCPTLKLGERLFNEAGETGYQSINIVSGVCLFNSNIMTSSCNADGKICLQDLQYPRPTFYEMEYIARASSAIADIAAFLALSPDCKIPITITLDVPSFHYFQMIDEYVSSRRCTLSEALQWISAVERRCKVVGNVFRRAVTHELTLRIGGVVNEVEIQLSEPTDAVVRKSLFVALQSQKLPDLQEILKDLDEQSDKTWERFLSVLPEKEHPKTFKDLAYTFYVFHCVRPALAMKKEAGRQLLLSIDDGAERRIYSRSQKVLKKVRQHAIDREGFVDTQLLELYLSRRVFINSNKDGSNLYLGDPTPEVLLQTHTRVISEKTDSLPAVMNVKVDLIDIISNLYGESRAQRLQEWFEEALRSQ</sequence>
<dbReference type="EMBL" id="JAPDRQ010000002">
    <property type="protein sequence ID" value="KAJ9664575.1"/>
    <property type="molecule type" value="Genomic_DNA"/>
</dbReference>
<gene>
    <name evidence="1" type="ORF">H2198_000226</name>
</gene>
<name>A0ACC3AKN2_9EURO</name>
<keyword evidence="2" id="KW-1185">Reference proteome</keyword>